<sequence>MASFSTCIRSGLLGRSSREKTKAIRKSKIGDRKQVNKGKLEIEYAPLRNEEMGQYNLDLGSVERITILKIRSGREKAFTGQSPGIFFELLSHLNRIRLESSIYLSEELEVYYLRYFLSHFRTQQAKAIVHNNKKKERPKKDNTREKERRYRKGGTDYLPSAGHAILALRKIQFSKKVPEADWFPTRVRDEGRRRVWDPAGLLAWAWACFDDG</sequence>
<organism evidence="1 2">
    <name type="scientific">Cichorium intybus</name>
    <name type="common">Chicory</name>
    <dbReference type="NCBI Taxonomy" id="13427"/>
    <lineage>
        <taxon>Eukaryota</taxon>
        <taxon>Viridiplantae</taxon>
        <taxon>Streptophyta</taxon>
        <taxon>Embryophyta</taxon>
        <taxon>Tracheophyta</taxon>
        <taxon>Spermatophyta</taxon>
        <taxon>Magnoliopsida</taxon>
        <taxon>eudicotyledons</taxon>
        <taxon>Gunneridae</taxon>
        <taxon>Pentapetalae</taxon>
        <taxon>asterids</taxon>
        <taxon>campanulids</taxon>
        <taxon>Asterales</taxon>
        <taxon>Asteraceae</taxon>
        <taxon>Cichorioideae</taxon>
        <taxon>Cichorieae</taxon>
        <taxon>Cichoriinae</taxon>
        <taxon>Cichorium</taxon>
    </lineage>
</organism>
<evidence type="ECO:0000313" key="2">
    <source>
        <dbReference type="Proteomes" id="UP001055811"/>
    </source>
</evidence>
<protein>
    <submittedName>
        <fullName evidence="1">Uncharacterized protein</fullName>
    </submittedName>
</protein>
<gene>
    <name evidence="1" type="ORF">L2E82_45351</name>
</gene>
<evidence type="ECO:0000313" key="1">
    <source>
        <dbReference type="EMBL" id="KAI3700713.1"/>
    </source>
</evidence>
<accession>A0ACB8ZU40</accession>
<proteinExistence type="predicted"/>
<dbReference type="Proteomes" id="UP001055811">
    <property type="component" value="Linkage Group LG08"/>
</dbReference>
<dbReference type="EMBL" id="CM042016">
    <property type="protein sequence ID" value="KAI3700713.1"/>
    <property type="molecule type" value="Genomic_DNA"/>
</dbReference>
<keyword evidence="2" id="KW-1185">Reference proteome</keyword>
<name>A0ACB8ZU40_CICIN</name>
<reference evidence="2" key="1">
    <citation type="journal article" date="2022" name="Mol. Ecol. Resour.">
        <title>The genomes of chicory, endive, great burdock and yacon provide insights into Asteraceae palaeo-polyploidization history and plant inulin production.</title>
        <authorList>
            <person name="Fan W."/>
            <person name="Wang S."/>
            <person name="Wang H."/>
            <person name="Wang A."/>
            <person name="Jiang F."/>
            <person name="Liu H."/>
            <person name="Zhao H."/>
            <person name="Xu D."/>
            <person name="Zhang Y."/>
        </authorList>
    </citation>
    <scope>NUCLEOTIDE SEQUENCE [LARGE SCALE GENOMIC DNA]</scope>
    <source>
        <strain evidence="2">cv. Punajuju</strain>
    </source>
</reference>
<reference evidence="1 2" key="2">
    <citation type="journal article" date="2022" name="Mol. Ecol. Resour.">
        <title>The genomes of chicory, endive, great burdock and yacon provide insights into Asteraceae paleo-polyploidization history and plant inulin production.</title>
        <authorList>
            <person name="Fan W."/>
            <person name="Wang S."/>
            <person name="Wang H."/>
            <person name="Wang A."/>
            <person name="Jiang F."/>
            <person name="Liu H."/>
            <person name="Zhao H."/>
            <person name="Xu D."/>
            <person name="Zhang Y."/>
        </authorList>
    </citation>
    <scope>NUCLEOTIDE SEQUENCE [LARGE SCALE GENOMIC DNA]</scope>
    <source>
        <strain evidence="2">cv. Punajuju</strain>
        <tissue evidence="1">Leaves</tissue>
    </source>
</reference>
<comment type="caution">
    <text evidence="1">The sequence shown here is derived from an EMBL/GenBank/DDBJ whole genome shotgun (WGS) entry which is preliminary data.</text>
</comment>